<dbReference type="Pfam" id="PF03717">
    <property type="entry name" value="PBP_dimer"/>
    <property type="match status" value="1"/>
</dbReference>
<reference evidence="9" key="1">
    <citation type="journal article" date="2021" name="mSystems">
        <title>Bacteria and Archaea Synergistically Convert Glycine Betaine to Biogenic Methane in the Formosa Cold Seep of the South China Sea.</title>
        <authorList>
            <person name="Li L."/>
            <person name="Zhang W."/>
            <person name="Zhang S."/>
            <person name="Song L."/>
            <person name="Sun Q."/>
            <person name="Zhang H."/>
            <person name="Xiang H."/>
            <person name="Dong X."/>
        </authorList>
    </citation>
    <scope>NUCLEOTIDE SEQUENCE</scope>
    <source>
        <strain evidence="9">ZWT</strain>
    </source>
</reference>
<feature type="domain" description="PASTA" evidence="8">
    <location>
        <begin position="618"/>
        <end position="671"/>
    </location>
</feature>
<dbReference type="Gene3D" id="3.40.710.10">
    <property type="entry name" value="DD-peptidase/beta-lactamase superfamily"/>
    <property type="match status" value="1"/>
</dbReference>
<dbReference type="SUPFAM" id="SSF56601">
    <property type="entry name" value="beta-lactamase/transpeptidase-like"/>
    <property type="match status" value="1"/>
</dbReference>
<dbReference type="SUPFAM" id="SSF56519">
    <property type="entry name" value="Penicillin binding protein dimerisation domain"/>
    <property type="match status" value="1"/>
</dbReference>
<keyword evidence="10" id="KW-1185">Reference proteome</keyword>
<dbReference type="SUPFAM" id="SSF54184">
    <property type="entry name" value="Penicillin-binding protein 2x (pbp-2x), c-terminal domain"/>
    <property type="match status" value="1"/>
</dbReference>
<feature type="compositionally biased region" description="Basic and acidic residues" evidence="4">
    <location>
        <begin position="1"/>
        <end position="18"/>
    </location>
</feature>
<evidence type="ECO:0000313" key="9">
    <source>
        <dbReference type="EMBL" id="MCM1990700.1"/>
    </source>
</evidence>
<gene>
    <name evidence="9" type="ORF">KDK92_13290</name>
</gene>
<comment type="similarity">
    <text evidence="2">Belongs to the transpeptidase family.</text>
</comment>
<evidence type="ECO:0000313" key="10">
    <source>
        <dbReference type="Proteomes" id="UP001056429"/>
    </source>
</evidence>
<proteinExistence type="inferred from homology"/>
<dbReference type="Gene3D" id="3.90.1310.10">
    <property type="entry name" value="Penicillin-binding protein 2a (Domain 2)"/>
    <property type="match status" value="1"/>
</dbReference>
<evidence type="ECO:0000256" key="1">
    <source>
        <dbReference type="ARBA" id="ARBA00004370"/>
    </source>
</evidence>
<keyword evidence="5" id="KW-1133">Transmembrane helix</keyword>
<feature type="domain" description="Penicillin-binding protein transpeptidase" evidence="6">
    <location>
        <begin position="288"/>
        <end position="594"/>
    </location>
</feature>
<dbReference type="InterPro" id="IPR036138">
    <property type="entry name" value="PBP_dimer_sf"/>
</dbReference>
<name>A0A9J6P2U3_9CLOT</name>
<dbReference type="AlphaFoldDB" id="A0A9J6P2U3"/>
<dbReference type="EMBL" id="JAGSOJ010000002">
    <property type="protein sequence ID" value="MCM1990700.1"/>
    <property type="molecule type" value="Genomic_DNA"/>
</dbReference>
<evidence type="ECO:0000259" key="6">
    <source>
        <dbReference type="Pfam" id="PF00905"/>
    </source>
</evidence>
<keyword evidence="3 5" id="KW-0472">Membrane</keyword>
<dbReference type="InterPro" id="IPR050515">
    <property type="entry name" value="Beta-lactam/transpept"/>
</dbReference>
<feature type="domain" description="Penicillin-binding protein dimerisation" evidence="7">
    <location>
        <begin position="81"/>
        <end position="245"/>
    </location>
</feature>
<feature type="transmembrane region" description="Helical" evidence="5">
    <location>
        <begin position="39"/>
        <end position="62"/>
    </location>
</feature>
<evidence type="ECO:0000256" key="5">
    <source>
        <dbReference type="SAM" id="Phobius"/>
    </source>
</evidence>
<comment type="subcellular location">
    <subcellularLocation>
        <location evidence="1">Membrane</location>
    </subcellularLocation>
</comment>
<dbReference type="Proteomes" id="UP001056429">
    <property type="component" value="Unassembled WGS sequence"/>
</dbReference>
<dbReference type="Gene3D" id="3.30.450.330">
    <property type="match status" value="1"/>
</dbReference>
<sequence length="673" mass="75447">MKSAISEKRGTGRENFKENHKKRKKKKELKRIKQHWRYYTVYIVFAGLIFLISFNTFGLMILDKENISEKLLYHGVRKKNIVADRGEIYDRNGKKIAANYNVYRLEVDMRTLKKGADSKKIDLKELIYTIADILEMDKEALYKKLARENEDGELTQGTIIKGKVEEDKVEKIKALMKNNGLTGMLYFDDNKRFYGYDSLASQTIGHVNPQGNGLNGVEAYYNDILKGVNGVKLYNIDKNGYLLPTEEVIETSAVKGHDIIMTIDTVLQNIIEKIAQDALIENKAKKISIMVMDPKTGEILALANKPDYNLNDSMPYENFEDNMELWKNRAVNDSFEPGSIFKPFTTYAGLREGVTNQTETMDTNGYVDVAGTRIWNWDKASHKNQTLEQALIKSSNSFFVEIAQRLGKEKMMEYIELFGFGEPVGVDLPGESSGIVKSLDTMGPVDLATISFGQTNTVTMVQYMRAFNSLVNGGYLITPHVVKEIKNENTLGNSKVEEGPVLNPNICREITDMLESVISGSKAFIEGYHIAGKTGTAQKPDYEKGGYKEGAYISSMAAAAPADNPQISVMISVDEPGGDYYYAGTIITPIAKRVFLESFKYLSVTNDEIMNVVINTLKLPSVGSETTENAIKILVENGLNYEQIGNGKYVSHTIPEKGTLVEKGRVVKVYTFD</sequence>
<dbReference type="RefSeq" id="WP_250859792.1">
    <property type="nucleotide sequence ID" value="NZ_JAGSOJ010000002.1"/>
</dbReference>
<dbReference type="InterPro" id="IPR012338">
    <property type="entry name" value="Beta-lactam/transpept-like"/>
</dbReference>
<accession>A0A9J6P2U3</accession>
<dbReference type="PANTHER" id="PTHR30627">
    <property type="entry name" value="PEPTIDOGLYCAN D,D-TRANSPEPTIDASE"/>
    <property type="match status" value="1"/>
</dbReference>
<comment type="caution">
    <text evidence="9">The sequence shown here is derived from an EMBL/GenBank/DDBJ whole genome shotgun (WGS) entry which is preliminary data.</text>
</comment>
<dbReference type="GO" id="GO:0005886">
    <property type="term" value="C:plasma membrane"/>
    <property type="evidence" value="ECO:0007669"/>
    <property type="project" value="TreeGrafter"/>
</dbReference>
<dbReference type="InterPro" id="IPR001460">
    <property type="entry name" value="PCN-bd_Tpept"/>
</dbReference>
<feature type="region of interest" description="Disordered" evidence="4">
    <location>
        <begin position="1"/>
        <end position="26"/>
    </location>
</feature>
<evidence type="ECO:0000259" key="8">
    <source>
        <dbReference type="Pfam" id="PF03793"/>
    </source>
</evidence>
<evidence type="ECO:0000256" key="3">
    <source>
        <dbReference type="ARBA" id="ARBA00023136"/>
    </source>
</evidence>
<organism evidence="9 10">
    <name type="scientific">Oceanirhabdus seepicola</name>
    <dbReference type="NCBI Taxonomy" id="2828781"/>
    <lineage>
        <taxon>Bacteria</taxon>
        <taxon>Bacillati</taxon>
        <taxon>Bacillota</taxon>
        <taxon>Clostridia</taxon>
        <taxon>Eubacteriales</taxon>
        <taxon>Clostridiaceae</taxon>
        <taxon>Oceanirhabdus</taxon>
    </lineage>
</organism>
<dbReference type="Pfam" id="PF03793">
    <property type="entry name" value="PASTA"/>
    <property type="match status" value="1"/>
</dbReference>
<evidence type="ECO:0000256" key="2">
    <source>
        <dbReference type="ARBA" id="ARBA00007171"/>
    </source>
</evidence>
<dbReference type="InterPro" id="IPR005543">
    <property type="entry name" value="PASTA_dom"/>
</dbReference>
<evidence type="ECO:0000259" key="7">
    <source>
        <dbReference type="Pfam" id="PF03717"/>
    </source>
</evidence>
<dbReference type="PANTHER" id="PTHR30627:SF1">
    <property type="entry name" value="PEPTIDOGLYCAN D,D-TRANSPEPTIDASE FTSI"/>
    <property type="match status" value="1"/>
</dbReference>
<dbReference type="InterPro" id="IPR005311">
    <property type="entry name" value="PBP_dimer"/>
</dbReference>
<dbReference type="Pfam" id="PF00905">
    <property type="entry name" value="Transpeptidase"/>
    <property type="match status" value="1"/>
</dbReference>
<reference evidence="9" key="2">
    <citation type="submission" date="2021-04" db="EMBL/GenBank/DDBJ databases">
        <authorList>
            <person name="Dong X."/>
        </authorList>
    </citation>
    <scope>NUCLEOTIDE SEQUENCE</scope>
    <source>
        <strain evidence="9">ZWT</strain>
    </source>
</reference>
<dbReference type="GO" id="GO:0071555">
    <property type="term" value="P:cell wall organization"/>
    <property type="evidence" value="ECO:0007669"/>
    <property type="project" value="TreeGrafter"/>
</dbReference>
<keyword evidence="5" id="KW-0812">Transmembrane</keyword>
<evidence type="ECO:0000256" key="4">
    <source>
        <dbReference type="SAM" id="MobiDB-lite"/>
    </source>
</evidence>
<protein>
    <submittedName>
        <fullName evidence="9">PASTA domain-containing protein</fullName>
    </submittedName>
</protein>
<dbReference type="GO" id="GO:0008658">
    <property type="term" value="F:penicillin binding"/>
    <property type="evidence" value="ECO:0007669"/>
    <property type="project" value="InterPro"/>
</dbReference>